<comment type="caution">
    <text evidence="7">The sequence shown here is derived from an EMBL/GenBank/DDBJ whole genome shotgun (WGS) entry which is preliminary data.</text>
</comment>
<feature type="domain" description="C2H2-type" evidence="6">
    <location>
        <begin position="111"/>
        <end position="134"/>
    </location>
</feature>
<dbReference type="InterPro" id="IPR036236">
    <property type="entry name" value="Znf_C2H2_sf"/>
</dbReference>
<dbReference type="PANTHER" id="PTHR24379:SF121">
    <property type="entry name" value="C2H2-TYPE DOMAIN-CONTAINING PROTEIN"/>
    <property type="match status" value="1"/>
</dbReference>
<feature type="domain" description="C2H2-type" evidence="6">
    <location>
        <begin position="55"/>
        <end position="83"/>
    </location>
</feature>
<gene>
    <name evidence="7" type="ORF">PoB_001863500</name>
</gene>
<dbReference type="PANTHER" id="PTHR24379">
    <property type="entry name" value="KRAB AND ZINC FINGER DOMAIN-CONTAINING"/>
    <property type="match status" value="1"/>
</dbReference>
<dbReference type="SUPFAM" id="SSF57667">
    <property type="entry name" value="beta-beta-alpha zinc fingers"/>
    <property type="match status" value="2"/>
</dbReference>
<protein>
    <submittedName>
        <fullName evidence="7">Zinc finger protein 711</fullName>
    </submittedName>
</protein>
<dbReference type="Pfam" id="PF00096">
    <property type="entry name" value="zf-C2H2"/>
    <property type="match status" value="2"/>
</dbReference>
<evidence type="ECO:0000256" key="2">
    <source>
        <dbReference type="ARBA" id="ARBA00022737"/>
    </source>
</evidence>
<keyword evidence="1" id="KW-0479">Metal-binding</keyword>
<dbReference type="Proteomes" id="UP000735302">
    <property type="component" value="Unassembled WGS sequence"/>
</dbReference>
<dbReference type="GO" id="GO:0008270">
    <property type="term" value="F:zinc ion binding"/>
    <property type="evidence" value="ECO:0007669"/>
    <property type="project" value="UniProtKB-KW"/>
</dbReference>
<keyword evidence="8" id="KW-1185">Reference proteome</keyword>
<proteinExistence type="predicted"/>
<feature type="domain" description="C2H2-type" evidence="6">
    <location>
        <begin position="84"/>
        <end position="111"/>
    </location>
</feature>
<evidence type="ECO:0000259" key="6">
    <source>
        <dbReference type="PROSITE" id="PS50157"/>
    </source>
</evidence>
<dbReference type="AlphaFoldDB" id="A0AAV3ZAH0"/>
<evidence type="ECO:0000256" key="1">
    <source>
        <dbReference type="ARBA" id="ARBA00022723"/>
    </source>
</evidence>
<evidence type="ECO:0000256" key="3">
    <source>
        <dbReference type="ARBA" id="ARBA00022771"/>
    </source>
</evidence>
<dbReference type="EMBL" id="BLXT01002217">
    <property type="protein sequence ID" value="GFN92129.1"/>
    <property type="molecule type" value="Genomic_DNA"/>
</dbReference>
<evidence type="ECO:0000256" key="4">
    <source>
        <dbReference type="ARBA" id="ARBA00022833"/>
    </source>
</evidence>
<reference evidence="7 8" key="1">
    <citation type="journal article" date="2021" name="Elife">
        <title>Chloroplast acquisition without the gene transfer in kleptoplastic sea slugs, Plakobranchus ocellatus.</title>
        <authorList>
            <person name="Maeda T."/>
            <person name="Takahashi S."/>
            <person name="Yoshida T."/>
            <person name="Shimamura S."/>
            <person name="Takaki Y."/>
            <person name="Nagai Y."/>
            <person name="Toyoda A."/>
            <person name="Suzuki Y."/>
            <person name="Arimoto A."/>
            <person name="Ishii H."/>
            <person name="Satoh N."/>
            <person name="Nishiyama T."/>
            <person name="Hasebe M."/>
            <person name="Maruyama T."/>
            <person name="Minagawa J."/>
            <person name="Obokata J."/>
            <person name="Shigenobu S."/>
        </authorList>
    </citation>
    <scope>NUCLEOTIDE SEQUENCE [LARGE SCALE GENOMIC DNA]</scope>
</reference>
<accession>A0AAV3ZAH0</accession>
<name>A0AAV3ZAH0_9GAST</name>
<dbReference type="PROSITE" id="PS00028">
    <property type="entry name" value="ZINC_FINGER_C2H2_1"/>
    <property type="match status" value="4"/>
</dbReference>
<keyword evidence="4" id="KW-0862">Zinc</keyword>
<dbReference type="InterPro" id="IPR013087">
    <property type="entry name" value="Znf_C2H2_type"/>
</dbReference>
<evidence type="ECO:0000256" key="5">
    <source>
        <dbReference type="PROSITE-ProRule" id="PRU00042"/>
    </source>
</evidence>
<keyword evidence="3 5" id="KW-0863">Zinc-finger</keyword>
<sequence>MHFLYCFTGLNPSGQPSTLKPAYDIFSMRSPETYNFSSFKGPRGMSSKITPTVMHICPHCPNRFSDYFSMNDHLGEVHNLQPPLQCQVCGKGYQSLTGLNLHMELHSGKTHLCPICDSKFTQKGTIKHHLRKVHKMAQCQNCVSVFRIGEEFNQHVLRCHK</sequence>
<dbReference type="Gene3D" id="3.30.160.60">
    <property type="entry name" value="Classic Zinc Finger"/>
    <property type="match status" value="2"/>
</dbReference>
<dbReference type="SMART" id="SM00355">
    <property type="entry name" value="ZnF_C2H2"/>
    <property type="match status" value="4"/>
</dbReference>
<evidence type="ECO:0000313" key="7">
    <source>
        <dbReference type="EMBL" id="GFN92129.1"/>
    </source>
</evidence>
<keyword evidence="2" id="KW-0677">Repeat</keyword>
<evidence type="ECO:0000313" key="8">
    <source>
        <dbReference type="Proteomes" id="UP000735302"/>
    </source>
</evidence>
<dbReference type="PROSITE" id="PS50157">
    <property type="entry name" value="ZINC_FINGER_C2H2_2"/>
    <property type="match status" value="3"/>
</dbReference>
<organism evidence="7 8">
    <name type="scientific">Plakobranchus ocellatus</name>
    <dbReference type="NCBI Taxonomy" id="259542"/>
    <lineage>
        <taxon>Eukaryota</taxon>
        <taxon>Metazoa</taxon>
        <taxon>Spiralia</taxon>
        <taxon>Lophotrochozoa</taxon>
        <taxon>Mollusca</taxon>
        <taxon>Gastropoda</taxon>
        <taxon>Heterobranchia</taxon>
        <taxon>Euthyneura</taxon>
        <taxon>Panpulmonata</taxon>
        <taxon>Sacoglossa</taxon>
        <taxon>Placobranchoidea</taxon>
        <taxon>Plakobranchidae</taxon>
        <taxon>Plakobranchus</taxon>
    </lineage>
</organism>